<dbReference type="AlphaFoldDB" id="L9JB47"/>
<gene>
    <name evidence="3" type="ORF">TREES_T100021085</name>
</gene>
<dbReference type="GO" id="GO:0030032">
    <property type="term" value="P:lamellipodium assembly"/>
    <property type="evidence" value="ECO:0007669"/>
    <property type="project" value="TreeGrafter"/>
</dbReference>
<name>L9JB47_TUPCH</name>
<accession>L9JB47</accession>
<evidence type="ECO:0000313" key="3">
    <source>
        <dbReference type="EMBL" id="ELW47479.1"/>
    </source>
</evidence>
<dbReference type="Proteomes" id="UP000011518">
    <property type="component" value="Unassembled WGS sequence"/>
</dbReference>
<evidence type="ECO:0000256" key="1">
    <source>
        <dbReference type="SAM" id="MobiDB-lite"/>
    </source>
</evidence>
<dbReference type="InterPro" id="IPR035899">
    <property type="entry name" value="DBL_dom_sf"/>
</dbReference>
<dbReference type="PROSITE" id="PS50010">
    <property type="entry name" value="DH_2"/>
    <property type="match status" value="1"/>
</dbReference>
<dbReference type="GO" id="GO:0005737">
    <property type="term" value="C:cytoplasm"/>
    <property type="evidence" value="ECO:0007669"/>
    <property type="project" value="TreeGrafter"/>
</dbReference>
<dbReference type="InterPro" id="IPR000219">
    <property type="entry name" value="DH_dom"/>
</dbReference>
<dbReference type="InParanoid" id="L9JB47"/>
<proteinExistence type="predicted"/>
<dbReference type="SUPFAM" id="SSF48065">
    <property type="entry name" value="DBL homology domain (DH-domain)"/>
    <property type="match status" value="1"/>
</dbReference>
<dbReference type="Gene3D" id="1.20.900.10">
    <property type="entry name" value="Dbl homology (DH) domain"/>
    <property type="match status" value="1"/>
</dbReference>
<evidence type="ECO:0000313" key="4">
    <source>
        <dbReference type="Proteomes" id="UP000011518"/>
    </source>
</evidence>
<feature type="domain" description="DH" evidence="2">
    <location>
        <begin position="65"/>
        <end position="129"/>
    </location>
</feature>
<protein>
    <submittedName>
        <fullName evidence="3">Rho guanine nucleotide exchange factor 7</fullName>
    </submittedName>
</protein>
<feature type="compositionally biased region" description="Low complexity" evidence="1">
    <location>
        <begin position="149"/>
        <end position="177"/>
    </location>
</feature>
<organism evidence="3 4">
    <name type="scientific">Tupaia chinensis</name>
    <name type="common">Chinese tree shrew</name>
    <name type="synonym">Tupaia belangeri chinensis</name>
    <dbReference type="NCBI Taxonomy" id="246437"/>
    <lineage>
        <taxon>Eukaryota</taxon>
        <taxon>Metazoa</taxon>
        <taxon>Chordata</taxon>
        <taxon>Craniata</taxon>
        <taxon>Vertebrata</taxon>
        <taxon>Euteleostomi</taxon>
        <taxon>Mammalia</taxon>
        <taxon>Eutheria</taxon>
        <taxon>Euarchontoglires</taxon>
        <taxon>Scandentia</taxon>
        <taxon>Tupaiidae</taxon>
        <taxon>Tupaia</taxon>
    </lineage>
</organism>
<dbReference type="Pfam" id="PF00621">
    <property type="entry name" value="RhoGEF"/>
    <property type="match status" value="1"/>
</dbReference>
<dbReference type="STRING" id="246437.L9JB47"/>
<feature type="region of interest" description="Disordered" evidence="1">
    <location>
        <begin position="149"/>
        <end position="184"/>
    </location>
</feature>
<dbReference type="EMBL" id="KB321112">
    <property type="protein sequence ID" value="ELW47479.1"/>
    <property type="molecule type" value="Genomic_DNA"/>
</dbReference>
<dbReference type="GO" id="GO:0005085">
    <property type="term" value="F:guanyl-nucleotide exchange factor activity"/>
    <property type="evidence" value="ECO:0007669"/>
    <property type="project" value="InterPro"/>
</dbReference>
<dbReference type="PANTHER" id="PTHR46026:SF3">
    <property type="entry name" value="RHO GUANINE NUCLEOTIDE EXCHANGE FACTOR 7"/>
    <property type="match status" value="1"/>
</dbReference>
<reference evidence="4" key="1">
    <citation type="submission" date="2012-07" db="EMBL/GenBank/DDBJ databases">
        <title>Genome of the Chinese tree shrew, a rising model animal genetically related to primates.</title>
        <authorList>
            <person name="Zhang G."/>
            <person name="Fan Y."/>
            <person name="Yao Y."/>
            <person name="Huang Z."/>
        </authorList>
    </citation>
    <scope>NUCLEOTIDE SEQUENCE [LARGE SCALE GENOMIC DNA]</scope>
</reference>
<evidence type="ECO:0000259" key="2">
    <source>
        <dbReference type="PROSITE" id="PS50010"/>
    </source>
</evidence>
<dbReference type="GO" id="GO:0030027">
    <property type="term" value="C:lamellipodium"/>
    <property type="evidence" value="ECO:0007669"/>
    <property type="project" value="TreeGrafter"/>
</dbReference>
<dbReference type="PANTHER" id="PTHR46026">
    <property type="entry name" value="RHO-TYPE GUANINE NUCLEOTIDE EXCHANGE FACTOR, ISOFORM F"/>
    <property type="match status" value="1"/>
</dbReference>
<sequence>MCDRHALFRLLLVTESEQVAAGGLWVVVLGLLTLNRACKKPVSPKSGTLKSPPKGFDTTAINKSYYNVVLQNILETENEYSKELQNVLSTYLRPLQTSEKLGSANTAHLMGNLEEICSFQHMLVQALEECTNGSRRGCPRFDRVRLLPTGLPTLSTGPAAPSGAARSSTRSGRSQQGCPRSPLEEHCRPVSFVPGDPGPASLQPVLCSGGPSLVGCPVSTCSGSAMDAAHPPCRKGKRLCGAVCFRSMSSSGFLRSQVSDPPTQGCSSDSVFISLDSKRSNVRLDLHVLRDRVGSTHDTWVSVWSSGAGPRALSCAESLLSLRRRSEGFCCGPCPCLRLPLSFRSGGRPGEVLVWLCCVAIPAGDVQYLAFVCVTWAMHAGASVCKAPGKKDGVPGLWPVRGRAGLGPCRASAVRSGSGAEGAVSVGPPRLLRLGLRCEAGTGRGLRSPPQHFVSVVMSRR</sequence>
<reference evidence="4" key="2">
    <citation type="journal article" date="2013" name="Nat. Commun.">
        <title>Genome of the Chinese tree shrew.</title>
        <authorList>
            <person name="Fan Y."/>
            <person name="Huang Z.Y."/>
            <person name="Cao C.C."/>
            <person name="Chen C.S."/>
            <person name="Chen Y.X."/>
            <person name="Fan D.D."/>
            <person name="He J."/>
            <person name="Hou H.L."/>
            <person name="Hu L."/>
            <person name="Hu X.T."/>
            <person name="Jiang X.T."/>
            <person name="Lai R."/>
            <person name="Lang Y.S."/>
            <person name="Liang B."/>
            <person name="Liao S.G."/>
            <person name="Mu D."/>
            <person name="Ma Y.Y."/>
            <person name="Niu Y.Y."/>
            <person name="Sun X.Q."/>
            <person name="Xia J.Q."/>
            <person name="Xiao J."/>
            <person name="Xiong Z.Q."/>
            <person name="Xu L."/>
            <person name="Yang L."/>
            <person name="Zhang Y."/>
            <person name="Zhao W."/>
            <person name="Zhao X.D."/>
            <person name="Zheng Y.T."/>
            <person name="Zhou J.M."/>
            <person name="Zhu Y.B."/>
            <person name="Zhang G.J."/>
            <person name="Wang J."/>
            <person name="Yao Y.G."/>
        </authorList>
    </citation>
    <scope>NUCLEOTIDE SEQUENCE [LARGE SCALE GENOMIC DNA]</scope>
</reference>
<keyword evidence="4" id="KW-1185">Reference proteome</keyword>